<dbReference type="EMBL" id="MG807320">
    <property type="protein sequence ID" value="AVL94806.1"/>
    <property type="molecule type" value="Genomic_DNA"/>
</dbReference>
<gene>
    <name evidence="1" type="ORF">mc_420</name>
</gene>
<keyword evidence="2" id="KW-1185">Reference proteome</keyword>
<proteinExistence type="predicted"/>
<sequence>MTIYFISGHTDLSIQEFDLLYKNIIIDAAKNPNNQFIMGNAPGVDYLAQKLLVEILGNDAYNRVTIFHRGDDPGTIADPKLKTKGGFKSHNEKDAAMTIASNIDIAFVRSLEESKNLYGENFNPKRISGTQKNILRRKKLKK</sequence>
<evidence type="ECO:0000313" key="2">
    <source>
        <dbReference type="Proteomes" id="UP000289600"/>
    </source>
</evidence>
<reference evidence="2" key="1">
    <citation type="submission" date="2018-01" db="EMBL/GenBank/DDBJ databases">
        <title>Testimony of 'menage a trois' revealed by the proteome of Megavirus virophage.</title>
        <authorList>
            <person name="Jeudy S."/>
            <person name="Bertaux L."/>
            <person name="Alempic J.-M."/>
            <person name="Lartigue A."/>
            <person name="Legendre M."/>
            <person name="Philippe N."/>
            <person name="Beucher L."/>
            <person name="Biondi E."/>
            <person name="Juul S."/>
            <person name="Turner D."/>
            <person name="Coute Y."/>
            <person name="Claverie J.-M."/>
            <person name="Abergel C."/>
        </authorList>
    </citation>
    <scope>NUCLEOTIDE SEQUENCE [LARGE SCALE GENOMIC DNA]</scope>
</reference>
<protein>
    <submittedName>
        <fullName evidence="1">Uncharacterized protein</fullName>
    </submittedName>
</protein>
<name>A0A2P1ELN0_9VIRU</name>
<organism evidence="1 2">
    <name type="scientific">Moumouvirus australiensis</name>
    <dbReference type="NCBI Taxonomy" id="2109587"/>
    <lineage>
        <taxon>Viruses</taxon>
        <taxon>Varidnaviria</taxon>
        <taxon>Bamfordvirae</taxon>
        <taxon>Nucleocytoviricota</taxon>
        <taxon>Megaviricetes</taxon>
        <taxon>Imitervirales</taxon>
        <taxon>Mimiviridae</taxon>
        <taxon>Megamimivirinae</taxon>
        <taxon>Moumouvirus</taxon>
        <taxon>Moumouvirus australiense</taxon>
    </lineage>
</organism>
<dbReference type="Proteomes" id="UP000289600">
    <property type="component" value="Segment"/>
</dbReference>
<evidence type="ECO:0000313" key="1">
    <source>
        <dbReference type="EMBL" id="AVL94806.1"/>
    </source>
</evidence>
<accession>A0A2P1ELN0</accession>